<gene>
    <name evidence="3 5" type="primary">fdhD</name>
    <name evidence="5" type="ORF">ACETWP_12370</name>
</gene>
<dbReference type="RefSeq" id="WP_373972558.1">
    <property type="nucleotide sequence ID" value="NZ_JBHDLJ010000010.1"/>
</dbReference>
<evidence type="ECO:0000256" key="3">
    <source>
        <dbReference type="HAMAP-Rule" id="MF_00187"/>
    </source>
</evidence>
<dbReference type="InterPro" id="IPR003786">
    <property type="entry name" value="FdhD"/>
</dbReference>
<feature type="region of interest" description="Disordered" evidence="4">
    <location>
        <begin position="271"/>
        <end position="294"/>
    </location>
</feature>
<comment type="similarity">
    <text evidence="3">Belongs to the FdhD family.</text>
</comment>
<dbReference type="EMBL" id="JBHDLJ010000010">
    <property type="protein sequence ID" value="MFB0835385.1"/>
    <property type="molecule type" value="Genomic_DNA"/>
</dbReference>
<dbReference type="HAMAP" id="MF_00187">
    <property type="entry name" value="FdhD"/>
    <property type="match status" value="1"/>
</dbReference>
<proteinExistence type="inferred from homology"/>
<keyword evidence="2 3" id="KW-0501">Molybdenum cofactor biosynthesis</keyword>
<comment type="function">
    <text evidence="3">Required for formate dehydrogenase (FDH) activity. Acts as a sulfur carrier protein that transfers sulfur from IscS to the molybdenum cofactor prior to its insertion into FDH.</text>
</comment>
<dbReference type="SUPFAM" id="SSF53927">
    <property type="entry name" value="Cytidine deaminase-like"/>
    <property type="match status" value="1"/>
</dbReference>
<comment type="subcellular location">
    <subcellularLocation>
        <location evidence="3">Cytoplasm</location>
    </subcellularLocation>
</comment>
<organism evidence="5 6">
    <name type="scientific">Arthrobacter halodurans</name>
    <dbReference type="NCBI Taxonomy" id="516699"/>
    <lineage>
        <taxon>Bacteria</taxon>
        <taxon>Bacillati</taxon>
        <taxon>Actinomycetota</taxon>
        <taxon>Actinomycetes</taxon>
        <taxon>Micrococcales</taxon>
        <taxon>Micrococcaceae</taxon>
        <taxon>Arthrobacter</taxon>
    </lineage>
</organism>
<feature type="compositionally biased region" description="Polar residues" evidence="4">
    <location>
        <begin position="285"/>
        <end position="294"/>
    </location>
</feature>
<reference evidence="5 6" key="1">
    <citation type="submission" date="2024-09" db="EMBL/GenBank/DDBJ databases">
        <authorList>
            <person name="Salinas-Garcia M.A."/>
            <person name="Prieme A."/>
        </authorList>
    </citation>
    <scope>NUCLEOTIDE SEQUENCE [LARGE SCALE GENOMIC DNA]</scope>
    <source>
        <strain evidence="5 6">DSM 21081</strain>
    </source>
</reference>
<dbReference type="InterPro" id="IPR016193">
    <property type="entry name" value="Cytidine_deaminase-like"/>
</dbReference>
<dbReference type="NCBIfam" id="NF001943">
    <property type="entry name" value="PRK00724.1-2"/>
    <property type="match status" value="1"/>
</dbReference>
<accession>A0ABV4UP07</accession>
<keyword evidence="6" id="KW-1185">Reference proteome</keyword>
<dbReference type="NCBIfam" id="TIGR00129">
    <property type="entry name" value="fdhD_narQ"/>
    <property type="match status" value="1"/>
</dbReference>
<evidence type="ECO:0000313" key="5">
    <source>
        <dbReference type="EMBL" id="MFB0835385.1"/>
    </source>
</evidence>
<name>A0ABV4UP07_9MICC</name>
<evidence type="ECO:0000256" key="2">
    <source>
        <dbReference type="ARBA" id="ARBA00023150"/>
    </source>
</evidence>
<comment type="caution">
    <text evidence="3">Lacks conserved residue(s) required for the propagation of feature annotation.</text>
</comment>
<comment type="caution">
    <text evidence="5">The sequence shown here is derived from an EMBL/GenBank/DDBJ whole genome shotgun (WGS) entry which is preliminary data.</text>
</comment>
<dbReference type="PIRSF" id="PIRSF015626">
    <property type="entry name" value="FdhD"/>
    <property type="match status" value="1"/>
</dbReference>
<keyword evidence="1 3" id="KW-0963">Cytoplasm</keyword>
<dbReference type="PANTHER" id="PTHR30592:SF1">
    <property type="entry name" value="SULFUR CARRIER PROTEIN FDHD"/>
    <property type="match status" value="1"/>
</dbReference>
<evidence type="ECO:0000256" key="1">
    <source>
        <dbReference type="ARBA" id="ARBA00022490"/>
    </source>
</evidence>
<dbReference type="Gene3D" id="3.10.20.10">
    <property type="match status" value="1"/>
</dbReference>
<sequence>MGRLTQRRRVVRLTLEHGRRPREETMAVEEPLEIRLEGRVFSVTMRTPGHDFDLVAGFLVGEGVVWESGHLLSLRYCAGEDEEGRQTFNVVEAQLGPGAVPPDPSLDRHVYTSSSCGICGTASIDAVSKTVRFPLDPAGGRMRLETLLALPTTLREHQALFGKSGGVHAAGLFGPDGTLLCLREDVGRHNAVDKVVGWALREGRLPLSDTVLQVSGRASFELVQKARLAGIPVLTAVGAPSSLAVELADREGLTLAGFSRGSSVNVYTHPDRILAPAPDPAAGIPTTSQQGSAP</sequence>
<protein>
    <recommendedName>
        <fullName evidence="3">Sulfur carrier protein FdhD</fullName>
    </recommendedName>
</protein>
<dbReference type="PANTHER" id="PTHR30592">
    <property type="entry name" value="FORMATE DEHYDROGENASE"/>
    <property type="match status" value="1"/>
</dbReference>
<feature type="active site" description="Cysteine persulfide intermediate" evidence="3">
    <location>
        <position position="116"/>
    </location>
</feature>
<dbReference type="Proteomes" id="UP001575652">
    <property type="component" value="Unassembled WGS sequence"/>
</dbReference>
<evidence type="ECO:0000256" key="4">
    <source>
        <dbReference type="SAM" id="MobiDB-lite"/>
    </source>
</evidence>
<dbReference type="Gene3D" id="3.40.140.10">
    <property type="entry name" value="Cytidine Deaminase, domain 2"/>
    <property type="match status" value="1"/>
</dbReference>
<evidence type="ECO:0000313" key="6">
    <source>
        <dbReference type="Proteomes" id="UP001575652"/>
    </source>
</evidence>
<dbReference type="Pfam" id="PF02634">
    <property type="entry name" value="FdhD-NarQ"/>
    <property type="match status" value="1"/>
</dbReference>